<protein>
    <recommendedName>
        <fullName evidence="1">Hflx-type G domain-containing protein</fullName>
    </recommendedName>
</protein>
<dbReference type="InterPro" id="IPR027417">
    <property type="entry name" value="P-loop_NTPase"/>
</dbReference>
<dbReference type="Proteomes" id="UP000076420">
    <property type="component" value="Unassembled WGS sequence"/>
</dbReference>
<feature type="domain" description="Hflx-type G" evidence="1">
    <location>
        <begin position="23"/>
        <end position="95"/>
    </location>
</feature>
<dbReference type="InterPro" id="IPR006073">
    <property type="entry name" value="GTP-bd"/>
</dbReference>
<dbReference type="Gene3D" id="3.40.50.300">
    <property type="entry name" value="P-loop containing nucleotide triphosphate hydrolases"/>
    <property type="match status" value="1"/>
</dbReference>
<dbReference type="EnsemblMetazoa" id="BGLB026030-RA">
    <property type="protein sequence ID" value="BGLB026030-PA"/>
    <property type="gene ID" value="BGLB026030"/>
</dbReference>
<dbReference type="GO" id="GO:0005737">
    <property type="term" value="C:cytoplasm"/>
    <property type="evidence" value="ECO:0007669"/>
    <property type="project" value="TreeGrafter"/>
</dbReference>
<dbReference type="GO" id="GO:0005525">
    <property type="term" value="F:GTP binding"/>
    <property type="evidence" value="ECO:0007669"/>
    <property type="project" value="InterPro"/>
</dbReference>
<dbReference type="PANTHER" id="PTHR10229">
    <property type="entry name" value="GTP-BINDING PROTEIN HFLX"/>
    <property type="match status" value="1"/>
</dbReference>
<dbReference type="AlphaFoldDB" id="A0A2C9L1I2"/>
<evidence type="ECO:0000313" key="2">
    <source>
        <dbReference type="EnsemblMetazoa" id="BGLB026030-PA"/>
    </source>
</evidence>
<dbReference type="PANTHER" id="PTHR10229:SF0">
    <property type="entry name" value="GTP-BINDING PROTEIN 6-RELATED"/>
    <property type="match status" value="1"/>
</dbReference>
<accession>A0A2C9L1I2</accession>
<dbReference type="STRING" id="6526.A0A2C9L1I2"/>
<reference evidence="2" key="1">
    <citation type="submission" date="2020-05" db="UniProtKB">
        <authorList>
            <consortium name="EnsemblMetazoa"/>
        </authorList>
    </citation>
    <scope>IDENTIFICATION</scope>
    <source>
        <strain evidence="2">BB02</strain>
    </source>
</reference>
<name>A0A2C9L1I2_BIOGL</name>
<dbReference type="PROSITE" id="PS51705">
    <property type="entry name" value="G_HFLX"/>
    <property type="match status" value="1"/>
</dbReference>
<dbReference type="Pfam" id="PF01926">
    <property type="entry name" value="MMR_HSR1"/>
    <property type="match status" value="1"/>
</dbReference>
<dbReference type="InterPro" id="IPR016496">
    <property type="entry name" value="GTPase_HflX"/>
</dbReference>
<evidence type="ECO:0000313" key="3">
    <source>
        <dbReference type="Proteomes" id="UP000076420"/>
    </source>
</evidence>
<dbReference type="GO" id="GO:0043022">
    <property type="term" value="F:ribosome binding"/>
    <property type="evidence" value="ECO:0007669"/>
    <property type="project" value="TreeGrafter"/>
</dbReference>
<proteinExistence type="predicted"/>
<gene>
    <name evidence="2" type="primary">106063269</name>
</gene>
<dbReference type="VEuPathDB" id="VectorBase:BGLB026030"/>
<evidence type="ECO:0000259" key="1">
    <source>
        <dbReference type="PROSITE" id="PS51705"/>
    </source>
</evidence>
<organism evidence="2 3">
    <name type="scientific">Biomphalaria glabrata</name>
    <name type="common">Bloodfluke planorb</name>
    <name type="synonym">Freshwater snail</name>
    <dbReference type="NCBI Taxonomy" id="6526"/>
    <lineage>
        <taxon>Eukaryota</taxon>
        <taxon>Metazoa</taxon>
        <taxon>Spiralia</taxon>
        <taxon>Lophotrochozoa</taxon>
        <taxon>Mollusca</taxon>
        <taxon>Gastropoda</taxon>
        <taxon>Heterobranchia</taxon>
        <taxon>Euthyneura</taxon>
        <taxon>Panpulmonata</taxon>
        <taxon>Hygrophila</taxon>
        <taxon>Lymnaeoidea</taxon>
        <taxon>Planorbidae</taxon>
        <taxon>Biomphalaria</taxon>
    </lineage>
</organism>
<sequence length="95" mass="10462">KEIQGIKRQRNTTRQSRLTAEVPVFGIVGYTNAGKSTLLNTLTGANVLCEDQLFATLDPIAKKCTLPNRQNIVLVDTVGFIRKLPHTLVVAFHST</sequence>
<dbReference type="SUPFAM" id="SSF52540">
    <property type="entry name" value="P-loop containing nucleoside triphosphate hydrolases"/>
    <property type="match status" value="1"/>
</dbReference>
<dbReference type="InterPro" id="IPR030394">
    <property type="entry name" value="G_HFLX_dom"/>
</dbReference>